<evidence type="ECO:0000256" key="3">
    <source>
        <dbReference type="ARBA" id="ARBA00022729"/>
    </source>
</evidence>
<name>U2QEP5_9ACTN</name>
<dbReference type="Pfam" id="PF01547">
    <property type="entry name" value="SBP_bac_1"/>
    <property type="match status" value="1"/>
</dbReference>
<protein>
    <submittedName>
        <fullName evidence="5">ABC transporter, solute-binding protein</fullName>
    </submittedName>
</protein>
<feature type="chain" id="PRO_5039482902" evidence="4">
    <location>
        <begin position="46"/>
        <end position="449"/>
    </location>
</feature>
<accession>U2QEP5</accession>
<dbReference type="Proteomes" id="UP000017052">
    <property type="component" value="Unassembled WGS sequence"/>
</dbReference>
<dbReference type="AlphaFoldDB" id="U2QEP5"/>
<comment type="similarity">
    <text evidence="1">Belongs to the bacterial solute-binding protein 1 family.</text>
</comment>
<dbReference type="SUPFAM" id="SSF53850">
    <property type="entry name" value="Periplasmic binding protein-like II"/>
    <property type="match status" value="1"/>
</dbReference>
<evidence type="ECO:0000256" key="4">
    <source>
        <dbReference type="SAM" id="SignalP"/>
    </source>
</evidence>
<keyword evidence="6" id="KW-1185">Reference proteome</keyword>
<proteinExistence type="inferred from homology"/>
<keyword evidence="2" id="KW-0813">Transport</keyword>
<dbReference type="InterPro" id="IPR006059">
    <property type="entry name" value="SBP"/>
</dbReference>
<dbReference type="Gene3D" id="3.40.190.10">
    <property type="entry name" value="Periplasmic binding protein-like II"/>
    <property type="match status" value="2"/>
</dbReference>
<evidence type="ECO:0000313" key="6">
    <source>
        <dbReference type="Proteomes" id="UP000017052"/>
    </source>
</evidence>
<dbReference type="GO" id="GO:0015768">
    <property type="term" value="P:maltose transport"/>
    <property type="evidence" value="ECO:0007669"/>
    <property type="project" value="TreeGrafter"/>
</dbReference>
<dbReference type="GeneID" id="95360531"/>
<evidence type="ECO:0000313" key="5">
    <source>
        <dbReference type="EMBL" id="ERK54896.1"/>
    </source>
</evidence>
<feature type="signal peptide" evidence="4">
    <location>
        <begin position="1"/>
        <end position="45"/>
    </location>
</feature>
<dbReference type="PANTHER" id="PTHR30061:SF50">
    <property type="entry name" value="MALTOSE_MALTODEXTRIN-BINDING PERIPLASMIC PROTEIN"/>
    <property type="match status" value="1"/>
</dbReference>
<dbReference type="RefSeq" id="WP_021797767.1">
    <property type="nucleotide sequence ID" value="NZ_ACVN02000201.1"/>
</dbReference>
<dbReference type="GO" id="GO:1901982">
    <property type="term" value="F:maltose binding"/>
    <property type="evidence" value="ECO:0007669"/>
    <property type="project" value="TreeGrafter"/>
</dbReference>
<dbReference type="GO" id="GO:0055052">
    <property type="term" value="C:ATP-binding cassette (ABC) transporter complex, substrate-binding subunit-containing"/>
    <property type="evidence" value="ECO:0007669"/>
    <property type="project" value="TreeGrafter"/>
</dbReference>
<gene>
    <name evidence="5" type="ORF">HMPREF0682_2543</name>
</gene>
<comment type="caution">
    <text evidence="5">The sequence shown here is derived from an EMBL/GenBank/DDBJ whole genome shotgun (WGS) entry which is preliminary data.</text>
</comment>
<keyword evidence="3 4" id="KW-0732">Signal</keyword>
<dbReference type="GO" id="GO:0042956">
    <property type="term" value="P:maltodextrin transmembrane transport"/>
    <property type="evidence" value="ECO:0007669"/>
    <property type="project" value="TreeGrafter"/>
</dbReference>
<dbReference type="PANTHER" id="PTHR30061">
    <property type="entry name" value="MALTOSE-BINDING PERIPLASMIC PROTEIN"/>
    <property type="match status" value="1"/>
</dbReference>
<reference evidence="5" key="1">
    <citation type="submission" date="2013-08" db="EMBL/GenBank/DDBJ databases">
        <authorList>
            <person name="Durkin A.S."/>
            <person name="Haft D.R."/>
            <person name="McCorrison J."/>
            <person name="Torralba M."/>
            <person name="Gillis M."/>
            <person name="Haft D.H."/>
            <person name="Methe B."/>
            <person name="Sutton G."/>
            <person name="Nelson K.E."/>
        </authorList>
    </citation>
    <scope>NUCLEOTIDE SEQUENCE [LARGE SCALE GENOMIC DNA]</scope>
    <source>
        <strain evidence="5">F0233</strain>
    </source>
</reference>
<evidence type="ECO:0000256" key="1">
    <source>
        <dbReference type="ARBA" id="ARBA00008520"/>
    </source>
</evidence>
<dbReference type="EMBL" id="ACVN02000201">
    <property type="protein sequence ID" value="ERK54896.1"/>
    <property type="molecule type" value="Genomic_DNA"/>
</dbReference>
<evidence type="ECO:0000256" key="2">
    <source>
        <dbReference type="ARBA" id="ARBA00022448"/>
    </source>
</evidence>
<sequence>MIRTTFMQRGRKTMRSRKSLAPVLGGCLLALAVSGLTGCSGGGTAGTDTLTWFINPDGGGSSPTGGGQAQLAAECSQASGGTYTINVELLPNEASDQRQQLIRRLAAHDSGVDIMSLDPVVVPEFAEAGYLVNVPDQYVADFTEDRVQGSLDASHWNDALVAAPFWANTQLLWYRKSVAAAAGLDMTRPVTFDQLAAAARSTGTDLAVQAKRYEGYTVFVNALVAGAGGTIVQNEGATAEDTRLGLDTPEGRRAAEVIQELASSGAVGPALSSMTETTSLNMFQDEATSGFMLNWMYVYAAMKENDLSFFDDIGWTTYPRVDADKEAAPPFGGIELGVNTASQHKDEAWRAISCITSAEHQKEYMLGTGNAASRSSVFDDPEIAEQFPMADVFRESLNNAVQRPRTAYYGDLSAAIQRTWSPPEQVDPSRTPAESTELIMKVLRGEALL</sequence>
<organism evidence="5 6">
    <name type="scientific">Propionibacterium acidifaciens F0233</name>
    <dbReference type="NCBI Taxonomy" id="553198"/>
    <lineage>
        <taxon>Bacteria</taxon>
        <taxon>Bacillati</taxon>
        <taxon>Actinomycetota</taxon>
        <taxon>Actinomycetes</taxon>
        <taxon>Propionibacteriales</taxon>
        <taxon>Propionibacteriaceae</taxon>
        <taxon>Propionibacterium</taxon>
    </lineage>
</organism>